<evidence type="ECO:0000256" key="4">
    <source>
        <dbReference type="PROSITE-ProRule" id="PRU00335"/>
    </source>
</evidence>
<dbReference type="Pfam" id="PF00440">
    <property type="entry name" value="TetR_N"/>
    <property type="match status" value="1"/>
</dbReference>
<dbReference type="RefSeq" id="WP_226541805.1">
    <property type="nucleotide sequence ID" value="NZ_CP129013.1"/>
</dbReference>
<dbReference type="Pfam" id="PF17922">
    <property type="entry name" value="TetR_C_17"/>
    <property type="match status" value="1"/>
</dbReference>
<dbReference type="PANTHER" id="PTHR47506">
    <property type="entry name" value="TRANSCRIPTIONAL REGULATORY PROTEIN"/>
    <property type="match status" value="1"/>
</dbReference>
<proteinExistence type="predicted"/>
<dbReference type="SUPFAM" id="SSF48498">
    <property type="entry name" value="Tetracyclin repressor-like, C-terminal domain"/>
    <property type="match status" value="1"/>
</dbReference>
<evidence type="ECO:0000259" key="5">
    <source>
        <dbReference type="PROSITE" id="PS50977"/>
    </source>
</evidence>
<organism evidence="6 7">
    <name type="scientific">Bacillus carboniphilus</name>
    <dbReference type="NCBI Taxonomy" id="86663"/>
    <lineage>
        <taxon>Bacteria</taxon>
        <taxon>Bacillati</taxon>
        <taxon>Bacillota</taxon>
        <taxon>Bacilli</taxon>
        <taxon>Bacillales</taxon>
        <taxon>Bacillaceae</taxon>
        <taxon>Bacillus</taxon>
    </lineage>
</organism>
<dbReference type="InterPro" id="IPR041612">
    <property type="entry name" value="YfiR_C"/>
</dbReference>
<evidence type="ECO:0000256" key="1">
    <source>
        <dbReference type="ARBA" id="ARBA00023015"/>
    </source>
</evidence>
<keyword evidence="7" id="KW-1185">Reference proteome</keyword>
<feature type="domain" description="HTH tetR-type" evidence="5">
    <location>
        <begin position="11"/>
        <end position="71"/>
    </location>
</feature>
<dbReference type="Gene3D" id="1.10.357.10">
    <property type="entry name" value="Tetracycline Repressor, domain 2"/>
    <property type="match status" value="1"/>
</dbReference>
<feature type="DNA-binding region" description="H-T-H motif" evidence="4">
    <location>
        <begin position="34"/>
        <end position="53"/>
    </location>
</feature>
<protein>
    <submittedName>
        <fullName evidence="6">TetR/AcrR family transcriptional regulator</fullName>
    </submittedName>
</protein>
<keyword evidence="1" id="KW-0805">Transcription regulation</keyword>
<reference evidence="6 7" key="1">
    <citation type="submission" date="2023-06" db="EMBL/GenBank/DDBJ databases">
        <title>Five Gram-positive bacteria isolated from mangrove sediments in Shenzhen, Guangdong, China.</title>
        <authorList>
            <person name="Yu S."/>
            <person name="Zheng W."/>
            <person name="Huang Y."/>
        </authorList>
    </citation>
    <scope>NUCLEOTIDE SEQUENCE [LARGE SCALE GENOMIC DNA]</scope>
    <source>
        <strain evidence="6 7">SaN35-3</strain>
    </source>
</reference>
<name>A0ABY9JUB1_9BACI</name>
<dbReference type="Proteomes" id="UP001197974">
    <property type="component" value="Chromosome"/>
</dbReference>
<dbReference type="EMBL" id="CP129013">
    <property type="protein sequence ID" value="WLR42015.1"/>
    <property type="molecule type" value="Genomic_DNA"/>
</dbReference>
<dbReference type="PRINTS" id="PR00455">
    <property type="entry name" value="HTHTETR"/>
</dbReference>
<dbReference type="PANTHER" id="PTHR47506:SF6">
    <property type="entry name" value="HTH-TYPE TRANSCRIPTIONAL REPRESSOR NEMR"/>
    <property type="match status" value="1"/>
</dbReference>
<evidence type="ECO:0000313" key="7">
    <source>
        <dbReference type="Proteomes" id="UP001197974"/>
    </source>
</evidence>
<dbReference type="InterPro" id="IPR009057">
    <property type="entry name" value="Homeodomain-like_sf"/>
</dbReference>
<gene>
    <name evidence="6" type="ORF">LC087_14645</name>
</gene>
<dbReference type="InterPro" id="IPR001647">
    <property type="entry name" value="HTH_TetR"/>
</dbReference>
<evidence type="ECO:0000313" key="6">
    <source>
        <dbReference type="EMBL" id="WLR42015.1"/>
    </source>
</evidence>
<dbReference type="Gene3D" id="1.10.10.60">
    <property type="entry name" value="Homeodomain-like"/>
    <property type="match status" value="1"/>
</dbReference>
<dbReference type="InterPro" id="IPR023772">
    <property type="entry name" value="DNA-bd_HTH_TetR-type_CS"/>
</dbReference>
<accession>A0ABY9JUB1</accession>
<evidence type="ECO:0000256" key="3">
    <source>
        <dbReference type="ARBA" id="ARBA00023163"/>
    </source>
</evidence>
<dbReference type="PROSITE" id="PS50977">
    <property type="entry name" value="HTH_TETR_2"/>
    <property type="match status" value="1"/>
</dbReference>
<sequence>MSPKVSQEHKERRRAKILDAARNVFIKYGFEKATMKHIMEESSVSRGGLYQYFSNKEDVMKVVLEEELDVFSEKINATLSNQPSSYWKTLQELLLTSHDDNNEVLTDPLTPAKIEFHLTSKNDEQRLIFAKKRYKHFLNIYARIIKEGQQKGEFSSKYEAEVIAGSIISFTDGVYIGYDVLSKEVELKKQMNLFVDSLKFTLGVEH</sequence>
<keyword evidence="3" id="KW-0804">Transcription</keyword>
<evidence type="ECO:0000256" key="2">
    <source>
        <dbReference type="ARBA" id="ARBA00023125"/>
    </source>
</evidence>
<dbReference type="PROSITE" id="PS01081">
    <property type="entry name" value="HTH_TETR_1"/>
    <property type="match status" value="1"/>
</dbReference>
<dbReference type="InterPro" id="IPR036271">
    <property type="entry name" value="Tet_transcr_reg_TetR-rel_C_sf"/>
</dbReference>
<keyword evidence="2 4" id="KW-0238">DNA-binding</keyword>
<dbReference type="SUPFAM" id="SSF46689">
    <property type="entry name" value="Homeodomain-like"/>
    <property type="match status" value="1"/>
</dbReference>